<accession>A0A915KEE5</accession>
<evidence type="ECO:0000256" key="1">
    <source>
        <dbReference type="SAM" id="MobiDB-lite"/>
    </source>
</evidence>
<evidence type="ECO:0000313" key="3">
    <source>
        <dbReference type="WBParaSite" id="nRc.2.0.1.t37168-RA"/>
    </source>
</evidence>
<name>A0A915KEE5_ROMCU</name>
<organism evidence="2 3">
    <name type="scientific">Romanomermis culicivorax</name>
    <name type="common">Nematode worm</name>
    <dbReference type="NCBI Taxonomy" id="13658"/>
    <lineage>
        <taxon>Eukaryota</taxon>
        <taxon>Metazoa</taxon>
        <taxon>Ecdysozoa</taxon>
        <taxon>Nematoda</taxon>
        <taxon>Enoplea</taxon>
        <taxon>Dorylaimia</taxon>
        <taxon>Mermithida</taxon>
        <taxon>Mermithoidea</taxon>
        <taxon>Mermithidae</taxon>
        <taxon>Romanomermis</taxon>
    </lineage>
</organism>
<reference evidence="3" key="1">
    <citation type="submission" date="2022-11" db="UniProtKB">
        <authorList>
            <consortium name="WormBaseParasite"/>
        </authorList>
    </citation>
    <scope>IDENTIFICATION</scope>
</reference>
<protein>
    <submittedName>
        <fullName evidence="3">Uncharacterized protein</fullName>
    </submittedName>
</protein>
<dbReference type="Proteomes" id="UP000887565">
    <property type="component" value="Unplaced"/>
</dbReference>
<evidence type="ECO:0000313" key="2">
    <source>
        <dbReference type="Proteomes" id="UP000887565"/>
    </source>
</evidence>
<proteinExistence type="predicted"/>
<dbReference type="AlphaFoldDB" id="A0A915KEE5"/>
<keyword evidence="2" id="KW-1185">Reference proteome</keyword>
<dbReference type="WBParaSite" id="nRc.2.0.1.t37168-RA">
    <property type="protein sequence ID" value="nRc.2.0.1.t37168-RA"/>
    <property type="gene ID" value="nRc.2.0.1.g37168"/>
</dbReference>
<feature type="region of interest" description="Disordered" evidence="1">
    <location>
        <begin position="40"/>
        <end position="61"/>
    </location>
</feature>
<sequence length="61" mass="6902">MQMDEIDNQPRKHLHRNGAPKKDEKVIVGLFAIPICLLHRSDPSTGATGQRPRRQLADCKL</sequence>
<feature type="region of interest" description="Disordered" evidence="1">
    <location>
        <begin position="1"/>
        <end position="21"/>
    </location>
</feature>